<organism evidence="2 3">
    <name type="scientific">Acinetobacter venetianus</name>
    <dbReference type="NCBI Taxonomy" id="52133"/>
    <lineage>
        <taxon>Bacteria</taxon>
        <taxon>Pseudomonadati</taxon>
        <taxon>Pseudomonadota</taxon>
        <taxon>Gammaproteobacteria</taxon>
        <taxon>Moraxellales</taxon>
        <taxon>Moraxellaceae</taxon>
        <taxon>Acinetobacter</taxon>
    </lineage>
</organism>
<dbReference type="SUPFAM" id="SSF54523">
    <property type="entry name" value="Pili subunits"/>
    <property type="match status" value="1"/>
</dbReference>
<dbReference type="Proteomes" id="UP000075544">
    <property type="component" value="Unassembled WGS sequence"/>
</dbReference>
<reference evidence="2 3" key="1">
    <citation type="journal article" date="2016" name="Sci. Rep.">
        <title>Genomic and phenotypic characterization of the species Acinetobacter venetianus.</title>
        <authorList>
            <person name="Fondi M."/>
            <person name="Maida I."/>
            <person name="Perrin E."/>
            <person name="Orlandini V."/>
            <person name="La Torre L."/>
            <person name="Bosi E."/>
            <person name="Negroni A."/>
            <person name="Zanaroli G."/>
            <person name="Fava F."/>
            <person name="Decorosi F."/>
            <person name="Giovannetti L."/>
            <person name="Viti C."/>
            <person name="Vaneechoutte M."/>
            <person name="Dijkshoorn L."/>
            <person name="Fani R."/>
        </authorList>
    </citation>
    <scope>NUCLEOTIDE SEQUENCE [LARGE SCALE GENOMIC DNA]</scope>
    <source>
        <strain evidence="2 3">LUH13518</strain>
    </source>
</reference>
<keyword evidence="1" id="KW-0812">Transmembrane</keyword>
<keyword evidence="1" id="KW-0472">Membrane</keyword>
<comment type="caution">
    <text evidence="2">The sequence shown here is derived from an EMBL/GenBank/DDBJ whole genome shotgun (WGS) entry which is preliminary data.</text>
</comment>
<keyword evidence="1" id="KW-1133">Transmembrane helix</keyword>
<evidence type="ECO:0000313" key="2">
    <source>
        <dbReference type="EMBL" id="KXZ69134.1"/>
    </source>
</evidence>
<dbReference type="InterPro" id="IPR045584">
    <property type="entry name" value="Pilin-like"/>
</dbReference>
<dbReference type="AlphaFoldDB" id="A0A150HS06"/>
<gene>
    <name evidence="2" type="ORF">AVENLUH13518_02670</name>
</gene>
<proteinExistence type="predicted"/>
<sequence>MVATTRLGKSQQTGMTYVFFLWFILIYGILLGSYIEVTSTQSKRLKEQDFIYTAQLYIKALERYYKDHQVLPKDIKQLLCDGQTYPCKRYLRQLYKDPLTHQSFIYIYDEQKQVIGVKTNAKGELINAKLREIYQISDYQDLSFKITTPQVKK</sequence>
<dbReference type="RefSeq" id="WP_061525319.1">
    <property type="nucleotide sequence ID" value="NZ_JRHX01000081.1"/>
</dbReference>
<dbReference type="PATRIC" id="fig|52133.19.peg.2705"/>
<evidence type="ECO:0000313" key="3">
    <source>
        <dbReference type="Proteomes" id="UP000075544"/>
    </source>
</evidence>
<feature type="transmembrane region" description="Helical" evidence="1">
    <location>
        <begin position="15"/>
        <end position="35"/>
    </location>
</feature>
<evidence type="ECO:0008006" key="4">
    <source>
        <dbReference type="Google" id="ProtNLM"/>
    </source>
</evidence>
<protein>
    <recommendedName>
        <fullName evidence="4">Type II secretion system protein</fullName>
    </recommendedName>
</protein>
<dbReference type="Gene3D" id="3.30.700.10">
    <property type="entry name" value="Glycoprotein, Type 4 Pilin"/>
    <property type="match status" value="1"/>
</dbReference>
<evidence type="ECO:0000256" key="1">
    <source>
        <dbReference type="SAM" id="Phobius"/>
    </source>
</evidence>
<name>A0A150HS06_9GAMM</name>
<accession>A0A150HS06</accession>
<dbReference type="EMBL" id="JRHX01000081">
    <property type="protein sequence ID" value="KXZ69134.1"/>
    <property type="molecule type" value="Genomic_DNA"/>
</dbReference>